<evidence type="ECO:0000313" key="2">
    <source>
        <dbReference type="Proteomes" id="UP000781958"/>
    </source>
</evidence>
<comment type="caution">
    <text evidence="1">The sequence shown here is derived from an EMBL/GenBank/DDBJ whole genome shotgun (WGS) entry which is preliminary data.</text>
</comment>
<dbReference type="PANTHER" id="PTHR39332">
    <property type="entry name" value="BLL4707 PROTEIN"/>
    <property type="match status" value="1"/>
</dbReference>
<dbReference type="EMBL" id="JAGINP010000008">
    <property type="protein sequence ID" value="MBP2292901.1"/>
    <property type="molecule type" value="Genomic_DNA"/>
</dbReference>
<dbReference type="InterPro" id="IPR019587">
    <property type="entry name" value="Polyketide_cyclase/dehydratase"/>
</dbReference>
<proteinExistence type="predicted"/>
<evidence type="ECO:0008006" key="3">
    <source>
        <dbReference type="Google" id="ProtNLM"/>
    </source>
</evidence>
<reference evidence="1 2" key="1">
    <citation type="submission" date="2021-03" db="EMBL/GenBank/DDBJ databases">
        <title>Genomic Encyclopedia of Type Strains, Phase III (KMG-III): the genomes of soil and plant-associated and newly described type strains.</title>
        <authorList>
            <person name="Whitman W."/>
        </authorList>
    </citation>
    <scope>NUCLEOTIDE SEQUENCE [LARGE SCALE GENOMIC DNA]</scope>
    <source>
        <strain evidence="1 2">IMMIB AFH-6</strain>
    </source>
</reference>
<dbReference type="CDD" id="cd07821">
    <property type="entry name" value="PYR_PYL_RCAR_like"/>
    <property type="match status" value="1"/>
</dbReference>
<evidence type="ECO:0000313" key="1">
    <source>
        <dbReference type="EMBL" id="MBP2292901.1"/>
    </source>
</evidence>
<dbReference type="Pfam" id="PF10604">
    <property type="entry name" value="Polyketide_cyc2"/>
    <property type="match status" value="1"/>
</dbReference>
<dbReference type="SUPFAM" id="SSF55961">
    <property type="entry name" value="Bet v1-like"/>
    <property type="match status" value="1"/>
</dbReference>
<protein>
    <recommendedName>
        <fullName evidence="3">Polyketide cyclase / dehydrase and lipid transport</fullName>
    </recommendedName>
</protein>
<dbReference type="PANTHER" id="PTHR39332:SF7">
    <property type="entry name" value="SRPBCC FAMILY PROTEIN"/>
    <property type="match status" value="1"/>
</dbReference>
<gene>
    <name evidence="1" type="ORF">J2851_002682</name>
</gene>
<dbReference type="InterPro" id="IPR023393">
    <property type="entry name" value="START-like_dom_sf"/>
</dbReference>
<dbReference type="Proteomes" id="UP000781958">
    <property type="component" value="Unassembled WGS sequence"/>
</dbReference>
<accession>A0ABS4SK21</accession>
<dbReference type="Gene3D" id="3.30.530.20">
    <property type="match status" value="1"/>
</dbReference>
<organism evidence="1 2">
    <name type="scientific">Azospirillum rugosum</name>
    <dbReference type="NCBI Taxonomy" id="416170"/>
    <lineage>
        <taxon>Bacteria</taxon>
        <taxon>Pseudomonadati</taxon>
        <taxon>Pseudomonadota</taxon>
        <taxon>Alphaproteobacteria</taxon>
        <taxon>Rhodospirillales</taxon>
        <taxon>Azospirillaceae</taxon>
        <taxon>Azospirillum</taxon>
    </lineage>
</organism>
<keyword evidence="2" id="KW-1185">Reference proteome</keyword>
<name>A0ABS4SK21_9PROT</name>
<sequence length="155" mass="16921">MKALLPVSAPRLWSLVRWDGRLLDWYPDAVDLRVHGLHKGAHRHLHLRNGATLVHQLEHASRIEDAYTYSVVDGPYPVADYLAQIRVLPHGDDRATLVWTANFRPAGLSEGEAESFIQTLYRSGFDTLSTLLAGLAGPGGATTGAGPHTAPTLRP</sequence>